<proteinExistence type="predicted"/>
<accession>A0ABT4NSW7</accession>
<protein>
    <recommendedName>
        <fullName evidence="3">DUF222 domain-containing protein</fullName>
    </recommendedName>
</protein>
<name>A0ABT4NSW7_RHOOP</name>
<dbReference type="EMBL" id="JAPWIS010000050">
    <property type="protein sequence ID" value="MCZ4590469.1"/>
    <property type="molecule type" value="Genomic_DNA"/>
</dbReference>
<reference evidence="1" key="1">
    <citation type="submission" date="2022-12" db="EMBL/GenBank/DDBJ databases">
        <authorList>
            <person name="Krivoruchko A.V."/>
            <person name="Elkin A."/>
        </authorList>
    </citation>
    <scope>NUCLEOTIDE SEQUENCE</scope>
    <source>
        <strain evidence="1">IEGM 249</strain>
    </source>
</reference>
<evidence type="ECO:0000313" key="2">
    <source>
        <dbReference type="Proteomes" id="UP001066327"/>
    </source>
</evidence>
<comment type="caution">
    <text evidence="1">The sequence shown here is derived from an EMBL/GenBank/DDBJ whole genome shotgun (WGS) entry which is preliminary data.</text>
</comment>
<dbReference type="Proteomes" id="UP001066327">
    <property type="component" value="Unassembled WGS sequence"/>
</dbReference>
<organism evidence="1 2">
    <name type="scientific">Rhodococcus opacus</name>
    <name type="common">Nocardia opaca</name>
    <dbReference type="NCBI Taxonomy" id="37919"/>
    <lineage>
        <taxon>Bacteria</taxon>
        <taxon>Bacillati</taxon>
        <taxon>Actinomycetota</taxon>
        <taxon>Actinomycetes</taxon>
        <taxon>Mycobacteriales</taxon>
        <taxon>Nocardiaceae</taxon>
        <taxon>Rhodococcus</taxon>
    </lineage>
</organism>
<evidence type="ECO:0008006" key="3">
    <source>
        <dbReference type="Google" id="ProtNLM"/>
    </source>
</evidence>
<evidence type="ECO:0000313" key="1">
    <source>
        <dbReference type="EMBL" id="MCZ4590469.1"/>
    </source>
</evidence>
<dbReference type="RefSeq" id="WP_269593071.1">
    <property type="nucleotide sequence ID" value="NZ_JAPWIS010000050.1"/>
</dbReference>
<gene>
    <name evidence="1" type="ORF">O4328_43815</name>
</gene>
<keyword evidence="2" id="KW-1185">Reference proteome</keyword>
<sequence length="135" mass="15163">MNPQTAIDALVDLIQSRESLEDQVWHGEACSVLTEYFGESSVHVRNLAETTSWRWQELSTGHKHRRGLEHMRTEAADPATGVLREAVYAIEFSIGSCGPLDDVSMDLSLLENIGVAVRMRDWVRIPAERRETGAQ</sequence>